<dbReference type="EMBL" id="CP011924">
    <property type="protein sequence ID" value="ATD08124.1"/>
    <property type="molecule type" value="Genomic_DNA"/>
</dbReference>
<organism evidence="1 2">
    <name type="scientific">Pseudoalteromonas piscicida</name>
    <dbReference type="NCBI Taxonomy" id="43662"/>
    <lineage>
        <taxon>Bacteria</taxon>
        <taxon>Pseudomonadati</taxon>
        <taxon>Pseudomonadota</taxon>
        <taxon>Gammaproteobacteria</taxon>
        <taxon>Alteromonadales</taxon>
        <taxon>Pseudoalteromonadaceae</taxon>
        <taxon>Pseudoalteromonas</taxon>
    </lineage>
</organism>
<dbReference type="RefSeq" id="WP_010378252.1">
    <property type="nucleotide sequence ID" value="NZ_CP011924.1"/>
</dbReference>
<gene>
    <name evidence="1" type="ORF">PPIS_a3311</name>
</gene>
<dbReference type="Proteomes" id="UP000016521">
    <property type="component" value="Chromosome I"/>
</dbReference>
<sequence length="154" mass="17147">MSDPILLEITVAPEADGNWVFSNEDKPVELKLAKGESAKITYKIVPDGWNFSENGTFFTEAQDNFNYNLISDVSEDRLSVTVTIQAINLEHTISSEQLQKLIAEPTIAMPIELTHDHNSKVDFRLVAENVTANGVIRYFSQDPRVIIDNPDGPG</sequence>
<accession>A0ABN5CEW2</accession>
<reference evidence="1 2" key="1">
    <citation type="submission" date="2015-06" db="EMBL/GenBank/DDBJ databases">
        <authorList>
            <person name="Xie B.-B."/>
            <person name="Rong J.-C."/>
            <person name="Qin Q.-L."/>
            <person name="Zhang Y.-Z."/>
        </authorList>
    </citation>
    <scope>NUCLEOTIDE SEQUENCE [LARGE SCALE GENOMIC DNA]</scope>
    <source>
        <strain evidence="1 2">JCM 20779</strain>
    </source>
</reference>
<evidence type="ECO:0000313" key="2">
    <source>
        <dbReference type="Proteomes" id="UP000016521"/>
    </source>
</evidence>
<evidence type="ECO:0000313" key="1">
    <source>
        <dbReference type="EMBL" id="ATD08124.1"/>
    </source>
</evidence>
<protein>
    <submittedName>
        <fullName evidence="1">Uncharacterized protein</fullName>
    </submittedName>
</protein>
<keyword evidence="2" id="KW-1185">Reference proteome</keyword>
<proteinExistence type="predicted"/>
<name>A0ABN5CEW2_PSEO7</name>